<gene>
    <name evidence="8" type="ORF">JKJ07_13845</name>
</gene>
<protein>
    <submittedName>
        <fullName evidence="8">Response regulator transcription factor</fullName>
    </submittedName>
</protein>
<evidence type="ECO:0000256" key="4">
    <source>
        <dbReference type="ARBA" id="ARBA00023163"/>
    </source>
</evidence>
<dbReference type="CDD" id="cd17535">
    <property type="entry name" value="REC_NarL-like"/>
    <property type="match status" value="1"/>
</dbReference>
<keyword evidence="1 5" id="KW-0597">Phosphoprotein</keyword>
<keyword evidence="9" id="KW-1185">Reference proteome</keyword>
<feature type="modified residue" description="4-aspartylphosphate" evidence="5">
    <location>
        <position position="76"/>
    </location>
</feature>
<dbReference type="Pfam" id="PF00072">
    <property type="entry name" value="Response_reg"/>
    <property type="match status" value="1"/>
</dbReference>
<dbReference type="InterPro" id="IPR000792">
    <property type="entry name" value="Tscrpt_reg_LuxR_C"/>
</dbReference>
<evidence type="ECO:0000256" key="3">
    <source>
        <dbReference type="ARBA" id="ARBA00023125"/>
    </source>
</evidence>
<dbReference type="InterPro" id="IPR016032">
    <property type="entry name" value="Sig_transdc_resp-reg_C-effctor"/>
</dbReference>
<dbReference type="InterPro" id="IPR058245">
    <property type="entry name" value="NreC/VraR/RcsB-like_REC"/>
</dbReference>
<dbReference type="InterPro" id="IPR039420">
    <property type="entry name" value="WalR-like"/>
</dbReference>
<evidence type="ECO:0000256" key="2">
    <source>
        <dbReference type="ARBA" id="ARBA00023015"/>
    </source>
</evidence>
<feature type="domain" description="Response regulatory" evidence="7">
    <location>
        <begin position="25"/>
        <end position="141"/>
    </location>
</feature>
<comment type="caution">
    <text evidence="8">The sequence shown here is derived from an EMBL/GenBank/DDBJ whole genome shotgun (WGS) entry which is preliminary data.</text>
</comment>
<dbReference type="SMART" id="SM00421">
    <property type="entry name" value="HTH_LUXR"/>
    <property type="match status" value="1"/>
</dbReference>
<keyword evidence="4" id="KW-0804">Transcription</keyword>
<reference evidence="8 9" key="1">
    <citation type="submission" date="2021-01" db="EMBL/GenBank/DDBJ databases">
        <title>Actinoplanes sp. nov. LDG1-01 isolated from lichen.</title>
        <authorList>
            <person name="Saeng-In P."/>
            <person name="Phongsopitanun W."/>
            <person name="Kanchanasin P."/>
            <person name="Yuki M."/>
            <person name="Kudo T."/>
            <person name="Ohkuma M."/>
            <person name="Tanasupawat S."/>
        </authorList>
    </citation>
    <scope>NUCLEOTIDE SEQUENCE [LARGE SCALE GENOMIC DNA]</scope>
    <source>
        <strain evidence="8 9">LDG1-01</strain>
    </source>
</reference>
<dbReference type="Proteomes" id="UP000598996">
    <property type="component" value="Unassembled WGS sequence"/>
</dbReference>
<dbReference type="CDD" id="cd06170">
    <property type="entry name" value="LuxR_C_like"/>
    <property type="match status" value="1"/>
</dbReference>
<dbReference type="Pfam" id="PF00196">
    <property type="entry name" value="GerE"/>
    <property type="match status" value="1"/>
</dbReference>
<keyword evidence="2" id="KW-0805">Transcription regulation</keyword>
<dbReference type="PROSITE" id="PS50110">
    <property type="entry name" value="RESPONSE_REGULATORY"/>
    <property type="match status" value="1"/>
</dbReference>
<dbReference type="PANTHER" id="PTHR43214:SF24">
    <property type="entry name" value="TRANSCRIPTIONAL REGULATORY PROTEIN NARL-RELATED"/>
    <property type="match status" value="1"/>
</dbReference>
<feature type="domain" description="HTH luxR-type" evidence="6">
    <location>
        <begin position="171"/>
        <end position="236"/>
    </location>
</feature>
<dbReference type="PROSITE" id="PS50043">
    <property type="entry name" value="HTH_LUXR_2"/>
    <property type="match status" value="1"/>
</dbReference>
<dbReference type="Gene3D" id="3.40.50.2300">
    <property type="match status" value="1"/>
</dbReference>
<dbReference type="SUPFAM" id="SSF52172">
    <property type="entry name" value="CheY-like"/>
    <property type="match status" value="1"/>
</dbReference>
<proteinExistence type="predicted"/>
<evidence type="ECO:0000259" key="6">
    <source>
        <dbReference type="PROSITE" id="PS50043"/>
    </source>
</evidence>
<dbReference type="PRINTS" id="PR00038">
    <property type="entry name" value="HTHLUXR"/>
</dbReference>
<name>A0ABS1VL06_9ACTN</name>
<dbReference type="SUPFAM" id="SSF46894">
    <property type="entry name" value="C-terminal effector domain of the bipartite response regulators"/>
    <property type="match status" value="1"/>
</dbReference>
<organism evidence="8 9">
    <name type="scientific">Paractinoplanes lichenicola</name>
    <dbReference type="NCBI Taxonomy" id="2802976"/>
    <lineage>
        <taxon>Bacteria</taxon>
        <taxon>Bacillati</taxon>
        <taxon>Actinomycetota</taxon>
        <taxon>Actinomycetes</taxon>
        <taxon>Micromonosporales</taxon>
        <taxon>Micromonosporaceae</taxon>
        <taxon>Paractinoplanes</taxon>
    </lineage>
</organism>
<evidence type="ECO:0000256" key="5">
    <source>
        <dbReference type="PROSITE-ProRule" id="PRU00169"/>
    </source>
</evidence>
<dbReference type="PROSITE" id="PS00622">
    <property type="entry name" value="HTH_LUXR_1"/>
    <property type="match status" value="1"/>
</dbReference>
<dbReference type="InterPro" id="IPR011006">
    <property type="entry name" value="CheY-like_superfamily"/>
</dbReference>
<accession>A0ABS1VL06</accession>
<evidence type="ECO:0000259" key="7">
    <source>
        <dbReference type="PROSITE" id="PS50110"/>
    </source>
</evidence>
<evidence type="ECO:0000256" key="1">
    <source>
        <dbReference type="ARBA" id="ARBA00022553"/>
    </source>
</evidence>
<dbReference type="EMBL" id="JAENHO010000004">
    <property type="protein sequence ID" value="MBL7255397.1"/>
    <property type="molecule type" value="Genomic_DNA"/>
</dbReference>
<dbReference type="PANTHER" id="PTHR43214">
    <property type="entry name" value="TWO-COMPONENT RESPONSE REGULATOR"/>
    <property type="match status" value="1"/>
</dbReference>
<keyword evidence="3" id="KW-0238">DNA-binding</keyword>
<dbReference type="SMART" id="SM00448">
    <property type="entry name" value="REC"/>
    <property type="match status" value="1"/>
</dbReference>
<dbReference type="InterPro" id="IPR001789">
    <property type="entry name" value="Sig_transdc_resp-reg_receiver"/>
</dbReference>
<evidence type="ECO:0000313" key="9">
    <source>
        <dbReference type="Proteomes" id="UP000598996"/>
    </source>
</evidence>
<sequence>MAALPRAVVDDAKAPASGSGRRPVRLVIVDDDQFVRTGMRLLFGGKHGVEVVGEAGDGDEAVTAVRAHWPDVVLMDIRMPRVDGVEATRRIRKLPNPPEVVILTTFDVDEFVVESIRNGACGFLLKDTPPKEIIAAVLSAARGEVAISQRMLRPLVDLVASTAEGSRRSEAIKQLGTLTDRERQVAIGLGRGLSNAEIGATLGMGVSTVKGHVSRVLGKLCINNRAQAAVLIHEAGLL</sequence>
<evidence type="ECO:0000313" key="8">
    <source>
        <dbReference type="EMBL" id="MBL7255397.1"/>
    </source>
</evidence>